<evidence type="ECO:0000256" key="1">
    <source>
        <dbReference type="ARBA" id="ARBA00022630"/>
    </source>
</evidence>
<evidence type="ECO:0000313" key="6">
    <source>
        <dbReference type="Proteomes" id="UP001500571"/>
    </source>
</evidence>
<dbReference type="Gene3D" id="3.50.50.60">
    <property type="entry name" value="FAD/NAD(P)-binding domain"/>
    <property type="match status" value="1"/>
</dbReference>
<dbReference type="EMBL" id="BAAAPB010000004">
    <property type="protein sequence ID" value="GAA1971537.1"/>
    <property type="molecule type" value="Genomic_DNA"/>
</dbReference>
<comment type="caution">
    <text evidence="5">The sequence shown here is derived from an EMBL/GenBank/DDBJ whole genome shotgun (WGS) entry which is preliminary data.</text>
</comment>
<evidence type="ECO:0000313" key="5">
    <source>
        <dbReference type="EMBL" id="GAA1971537.1"/>
    </source>
</evidence>
<evidence type="ECO:0000256" key="2">
    <source>
        <dbReference type="ARBA" id="ARBA00023002"/>
    </source>
</evidence>
<sequence length="584" mass="63458">MVLNKHHMSRGQVDRADPVPGGPTRRYAPAMTAERADIIVVGHGLAGLVAAAEAADAGKQVLLVDQEPEQSLGGQAFWSLGGLFFVNSPEQRRMGIKDSHELALQDWMGSAQFDRDEDLWPRRWAEAYVDFAAGEKRAWLREMGHRVFPIVGWAERGDGRADGHGNSVPRFHLTWGTGPGIVEPFERRVREHVATGRVRFAFRHRVDEVVVEQGAVVGVRGKVLEPSAIERGQASSRVETGDFELRAQAVIVTSGGIGGDHDLVRKAWPARLGEPPASMVSGVPAHVDGRMIRITRDAGARIINDDRMWHYVEGIRNWDPIWANHGIRILPGPSSLWLDAAGRRLPAPYFPGFDTLGTLKHLRATGYDYSWFVLTKSIIDKEFALSGSEQNPDMTGKSVRGVIDRARKGPGPVHAFMEHGEDFVVADTLAELVAGMNRLADVEPTGPQIDEAGLREIIERRDREIANPYTKDAQLTAVYAARHYRGDKLSRVAKPHRILDPGHGPLVAVKLHILSRKTLGGLETDLSGRCLTSAGVPLPGLYAAGEVSGFGGGGMMGYNALEGTFLGGCLFSGRAAGRAAAAAL</sequence>
<proteinExistence type="predicted"/>
<dbReference type="PRINTS" id="PR00411">
    <property type="entry name" value="PNDRDTASEI"/>
</dbReference>
<keyword evidence="6" id="KW-1185">Reference proteome</keyword>
<evidence type="ECO:0000256" key="3">
    <source>
        <dbReference type="SAM" id="MobiDB-lite"/>
    </source>
</evidence>
<dbReference type="PANTHER" id="PTHR43260:SF1">
    <property type="entry name" value="KSDD-LIKE STEROID DEHYDROGENASE RV0785"/>
    <property type="match status" value="1"/>
</dbReference>
<name>A0ABN2RM63_9ACTN</name>
<dbReference type="InterPro" id="IPR003953">
    <property type="entry name" value="FAD-dep_OxRdtase_2_FAD-bd"/>
</dbReference>
<gene>
    <name evidence="5" type="ORF">GCM10009798_35540</name>
</gene>
<dbReference type="InterPro" id="IPR014614">
    <property type="entry name" value="KsdD_DH"/>
</dbReference>
<dbReference type="PANTHER" id="PTHR43260">
    <property type="entry name" value="3-KETOSTEROID-DELTA-1-DEHYDROGENASE"/>
    <property type="match status" value="1"/>
</dbReference>
<dbReference type="Pfam" id="PF00890">
    <property type="entry name" value="FAD_binding_2"/>
    <property type="match status" value="1"/>
</dbReference>
<dbReference type="Proteomes" id="UP001500571">
    <property type="component" value="Unassembled WGS sequence"/>
</dbReference>
<dbReference type="NCBIfam" id="NF009472">
    <property type="entry name" value="PRK12834.1"/>
    <property type="match status" value="1"/>
</dbReference>
<evidence type="ECO:0000259" key="4">
    <source>
        <dbReference type="Pfam" id="PF00890"/>
    </source>
</evidence>
<dbReference type="InterPro" id="IPR027477">
    <property type="entry name" value="Succ_DH/fumarate_Rdtase_cat_sf"/>
</dbReference>
<feature type="region of interest" description="Disordered" evidence="3">
    <location>
        <begin position="1"/>
        <end position="26"/>
    </location>
</feature>
<keyword evidence="2" id="KW-0560">Oxidoreductase</keyword>
<keyword evidence="1" id="KW-0285">Flavoprotein</keyword>
<dbReference type="InterPro" id="IPR036188">
    <property type="entry name" value="FAD/NAD-bd_sf"/>
</dbReference>
<dbReference type="PIRSF" id="PIRSF036654">
    <property type="entry name" value="UCP036654"/>
    <property type="match status" value="1"/>
</dbReference>
<dbReference type="Gene3D" id="3.90.700.10">
    <property type="entry name" value="Succinate dehydrogenase/fumarate reductase flavoprotein, catalytic domain"/>
    <property type="match status" value="1"/>
</dbReference>
<reference evidence="5 6" key="1">
    <citation type="journal article" date="2019" name="Int. J. Syst. Evol. Microbiol.">
        <title>The Global Catalogue of Microorganisms (GCM) 10K type strain sequencing project: providing services to taxonomists for standard genome sequencing and annotation.</title>
        <authorList>
            <consortium name="The Broad Institute Genomics Platform"/>
            <consortium name="The Broad Institute Genome Sequencing Center for Infectious Disease"/>
            <person name="Wu L."/>
            <person name="Ma J."/>
        </authorList>
    </citation>
    <scope>NUCLEOTIDE SEQUENCE [LARGE SCALE GENOMIC DNA]</scope>
    <source>
        <strain evidence="5 6">JCM 15309</strain>
    </source>
</reference>
<protein>
    <submittedName>
        <fullName evidence="5">FAD-binding dehydrogenase</fullName>
    </submittedName>
</protein>
<dbReference type="SUPFAM" id="SSF51905">
    <property type="entry name" value="FAD/NAD(P)-binding domain"/>
    <property type="match status" value="1"/>
</dbReference>
<organism evidence="5 6">
    <name type="scientific">Nocardioides panacihumi</name>
    <dbReference type="NCBI Taxonomy" id="400774"/>
    <lineage>
        <taxon>Bacteria</taxon>
        <taxon>Bacillati</taxon>
        <taxon>Actinomycetota</taxon>
        <taxon>Actinomycetes</taxon>
        <taxon>Propionibacteriales</taxon>
        <taxon>Nocardioidaceae</taxon>
        <taxon>Nocardioides</taxon>
    </lineage>
</organism>
<feature type="domain" description="FAD-dependent oxidoreductase 2 FAD-binding" evidence="4">
    <location>
        <begin position="37"/>
        <end position="566"/>
    </location>
</feature>
<accession>A0ABN2RM63</accession>